<evidence type="ECO:0000313" key="1">
    <source>
        <dbReference type="EMBL" id="KAG2409747.1"/>
    </source>
</evidence>
<name>A0A8T0LCI6_PHAAN</name>
<dbReference type="AlphaFoldDB" id="A0A8T0LCI6"/>
<evidence type="ECO:0000313" key="2">
    <source>
        <dbReference type="Proteomes" id="UP000743370"/>
    </source>
</evidence>
<gene>
    <name evidence="1" type="ORF">HKW66_Vig0004120</name>
</gene>
<dbReference type="Proteomes" id="UP000743370">
    <property type="component" value="Unassembled WGS sequence"/>
</dbReference>
<organism evidence="1 2">
    <name type="scientific">Phaseolus angularis</name>
    <name type="common">Azuki bean</name>
    <name type="synonym">Vigna angularis</name>
    <dbReference type="NCBI Taxonomy" id="3914"/>
    <lineage>
        <taxon>Eukaryota</taxon>
        <taxon>Viridiplantae</taxon>
        <taxon>Streptophyta</taxon>
        <taxon>Embryophyta</taxon>
        <taxon>Tracheophyta</taxon>
        <taxon>Spermatophyta</taxon>
        <taxon>Magnoliopsida</taxon>
        <taxon>eudicotyledons</taxon>
        <taxon>Gunneridae</taxon>
        <taxon>Pentapetalae</taxon>
        <taxon>rosids</taxon>
        <taxon>fabids</taxon>
        <taxon>Fabales</taxon>
        <taxon>Fabaceae</taxon>
        <taxon>Papilionoideae</taxon>
        <taxon>50 kb inversion clade</taxon>
        <taxon>NPAAA clade</taxon>
        <taxon>indigoferoid/millettioid clade</taxon>
        <taxon>Phaseoleae</taxon>
        <taxon>Vigna</taxon>
    </lineage>
</organism>
<accession>A0A8T0LCI6</accession>
<dbReference type="EMBL" id="JABFOF010000001">
    <property type="protein sequence ID" value="KAG2409747.1"/>
    <property type="molecule type" value="Genomic_DNA"/>
</dbReference>
<comment type="caution">
    <text evidence="1">The sequence shown here is derived from an EMBL/GenBank/DDBJ whole genome shotgun (WGS) entry which is preliminary data.</text>
</comment>
<sequence>MVTLVDKIVIVMGQGGSSSHTESIAFKRRDNSPHTLMAVPVVALAKLVVAGVAHYPYVFTTQDFVDEIMSSYNVFSNDLANSIMVEYCSVNDRVNEEGAMEKLAERHLCDG</sequence>
<protein>
    <submittedName>
        <fullName evidence="1">Uncharacterized protein</fullName>
    </submittedName>
</protein>
<reference evidence="1 2" key="1">
    <citation type="submission" date="2020-05" db="EMBL/GenBank/DDBJ databases">
        <title>Vigna angularis (adzuki bean) Var. LongXiaoDou No. 4 denovo assembly.</title>
        <authorList>
            <person name="Xiang H."/>
        </authorList>
    </citation>
    <scope>NUCLEOTIDE SEQUENCE [LARGE SCALE GENOMIC DNA]</scope>
    <source>
        <tissue evidence="1">Leaf</tissue>
    </source>
</reference>
<proteinExistence type="predicted"/>